<evidence type="ECO:0000256" key="7">
    <source>
        <dbReference type="ARBA" id="ARBA00023004"/>
    </source>
</evidence>
<evidence type="ECO:0000313" key="13">
    <source>
        <dbReference type="EMBL" id="PMC81772.1"/>
    </source>
</evidence>
<name>A0A2N6UJC6_9FIRM</name>
<dbReference type="Proteomes" id="UP000235658">
    <property type="component" value="Unassembled WGS sequence"/>
</dbReference>
<comment type="catalytic activity">
    <reaction evidence="10 11">
        <text>L-serine = pyruvate + NH4(+)</text>
        <dbReference type="Rhea" id="RHEA:19169"/>
        <dbReference type="ChEBI" id="CHEBI:15361"/>
        <dbReference type="ChEBI" id="CHEBI:28938"/>
        <dbReference type="ChEBI" id="CHEBI:33384"/>
        <dbReference type="EC" id="4.3.1.17"/>
    </reaction>
</comment>
<evidence type="ECO:0000256" key="1">
    <source>
        <dbReference type="ARBA" id="ARBA00001966"/>
    </source>
</evidence>
<dbReference type="GO" id="GO:0003941">
    <property type="term" value="F:L-serine ammonia-lyase activity"/>
    <property type="evidence" value="ECO:0007669"/>
    <property type="project" value="UniProtKB-UniRule"/>
</dbReference>
<keyword evidence="4 11" id="KW-0312">Gluconeogenesis</keyword>
<dbReference type="InterPro" id="IPR036148">
    <property type="entry name" value="MmgE/PrpD_sf"/>
</dbReference>
<dbReference type="NCBIfam" id="TIGR00718">
    <property type="entry name" value="sda_alpha"/>
    <property type="match status" value="1"/>
</dbReference>
<evidence type="ECO:0000256" key="5">
    <source>
        <dbReference type="ARBA" id="ARBA00022485"/>
    </source>
</evidence>
<dbReference type="SUPFAM" id="SSF103378">
    <property type="entry name" value="2-methylcitrate dehydratase PrpD"/>
    <property type="match status" value="1"/>
</dbReference>
<comment type="similarity">
    <text evidence="3 11">Belongs to the iron-sulfur dependent L-serine dehydratase family.</text>
</comment>
<keyword evidence="5 11" id="KW-0004">4Fe-4S</keyword>
<keyword evidence="9 11" id="KW-0456">Lyase</keyword>
<dbReference type="InterPro" id="IPR004642">
    <property type="entry name" value="Ser_deHydtase_asu"/>
</dbReference>
<evidence type="ECO:0000259" key="12">
    <source>
        <dbReference type="Pfam" id="PF03313"/>
    </source>
</evidence>
<dbReference type="GO" id="GO:0051539">
    <property type="term" value="F:4 iron, 4 sulfur cluster binding"/>
    <property type="evidence" value="ECO:0007669"/>
    <property type="project" value="UniProtKB-UniRule"/>
</dbReference>
<dbReference type="Pfam" id="PF03313">
    <property type="entry name" value="SDH_alpha"/>
    <property type="match status" value="1"/>
</dbReference>
<evidence type="ECO:0000256" key="8">
    <source>
        <dbReference type="ARBA" id="ARBA00023014"/>
    </source>
</evidence>
<dbReference type="PANTHER" id="PTHR30182:SF1">
    <property type="entry name" value="L-SERINE DEHYDRATASE 1"/>
    <property type="match status" value="1"/>
</dbReference>
<comment type="pathway">
    <text evidence="2">Carbohydrate biosynthesis; gluconeogenesis.</text>
</comment>
<dbReference type="GO" id="GO:0006094">
    <property type="term" value="P:gluconeogenesis"/>
    <property type="evidence" value="ECO:0007669"/>
    <property type="project" value="UniProtKB-KW"/>
</dbReference>
<dbReference type="InterPro" id="IPR051318">
    <property type="entry name" value="Fe-S_L-Ser"/>
</dbReference>
<proteinExistence type="inferred from homology"/>
<organism evidence="13 14">
    <name type="scientific">Anaerococcus hydrogenalis</name>
    <dbReference type="NCBI Taxonomy" id="33029"/>
    <lineage>
        <taxon>Bacteria</taxon>
        <taxon>Bacillati</taxon>
        <taxon>Bacillota</taxon>
        <taxon>Tissierellia</taxon>
        <taxon>Tissierellales</taxon>
        <taxon>Peptoniphilaceae</taxon>
        <taxon>Anaerococcus</taxon>
    </lineage>
</organism>
<evidence type="ECO:0000256" key="3">
    <source>
        <dbReference type="ARBA" id="ARBA00008636"/>
    </source>
</evidence>
<evidence type="ECO:0000256" key="10">
    <source>
        <dbReference type="ARBA" id="ARBA00049406"/>
    </source>
</evidence>
<comment type="caution">
    <text evidence="13">The sequence shown here is derived from an EMBL/GenBank/DDBJ whole genome shotgun (WGS) entry which is preliminary data.</text>
</comment>
<accession>A0A2N6UJC6</accession>
<protein>
    <recommendedName>
        <fullName evidence="11">L-serine dehydratase</fullName>
        <ecNumber evidence="11">4.3.1.17</ecNumber>
    </recommendedName>
</protein>
<dbReference type="RefSeq" id="WP_102197744.1">
    <property type="nucleotide sequence ID" value="NZ_JAHAHW010000022.1"/>
</dbReference>
<evidence type="ECO:0000256" key="2">
    <source>
        <dbReference type="ARBA" id="ARBA00004742"/>
    </source>
</evidence>
<dbReference type="AlphaFoldDB" id="A0A2N6UJC6"/>
<evidence type="ECO:0000256" key="6">
    <source>
        <dbReference type="ARBA" id="ARBA00022723"/>
    </source>
</evidence>
<feature type="domain" description="Serine dehydratase-like alpha subunit" evidence="12">
    <location>
        <begin position="15"/>
        <end position="275"/>
    </location>
</feature>
<sequence>MFRKAGEVIEECQRRNLHIKDLVLEEELKSSQINKDDILFNLRQMFKVMEESATGNLNHETKTAMGMIDGFAKKMNTYSQNGKSITGSFITEAMAMAFSTLEISAAMGEIVASPTAGSSGILPAILYSLKKREGFSDEKMVDAMLTAIGIGKIIGFYGSFAGAEGGCQAETGSGAAMGAAAACYLYDQSPEVCFHAASFAFLHVLGLVCDPIAGLVEYPCTFRNASGVVNAFISADMAMAGITSIVPFDEVCKAAGDVGATLPESLRETGIGGIAGTETGRRIRKKFFSLGNDATKENK</sequence>
<comment type="cofactor">
    <cofactor evidence="1 11">
        <name>[4Fe-4S] cluster</name>
        <dbReference type="ChEBI" id="CHEBI:49883"/>
    </cofactor>
</comment>
<reference evidence="13 14" key="1">
    <citation type="submission" date="2017-09" db="EMBL/GenBank/DDBJ databases">
        <title>Bacterial strain isolated from the female urinary microbiota.</title>
        <authorList>
            <person name="Thomas-White K."/>
            <person name="Kumar N."/>
            <person name="Forster S."/>
            <person name="Putonti C."/>
            <person name="Lawley T."/>
            <person name="Wolfe A.J."/>
        </authorList>
    </citation>
    <scope>NUCLEOTIDE SEQUENCE [LARGE SCALE GENOMIC DNA]</scope>
    <source>
        <strain evidence="13 14">UMB0204</strain>
    </source>
</reference>
<dbReference type="GO" id="GO:0046872">
    <property type="term" value="F:metal ion binding"/>
    <property type="evidence" value="ECO:0007669"/>
    <property type="project" value="UniProtKB-KW"/>
</dbReference>
<keyword evidence="8 11" id="KW-0411">Iron-sulfur</keyword>
<dbReference type="EMBL" id="PNHP01000002">
    <property type="protein sequence ID" value="PMC81772.1"/>
    <property type="molecule type" value="Genomic_DNA"/>
</dbReference>
<evidence type="ECO:0000313" key="14">
    <source>
        <dbReference type="Proteomes" id="UP000235658"/>
    </source>
</evidence>
<dbReference type="EC" id="4.3.1.17" evidence="11"/>
<gene>
    <name evidence="13" type="primary">sdaAA</name>
    <name evidence="13" type="ORF">CJ192_03170</name>
</gene>
<evidence type="ECO:0000256" key="11">
    <source>
        <dbReference type="RuleBase" id="RU366059"/>
    </source>
</evidence>
<evidence type="ECO:0000256" key="4">
    <source>
        <dbReference type="ARBA" id="ARBA00022432"/>
    </source>
</evidence>
<evidence type="ECO:0000256" key="9">
    <source>
        <dbReference type="ARBA" id="ARBA00023239"/>
    </source>
</evidence>
<dbReference type="PANTHER" id="PTHR30182">
    <property type="entry name" value="L-SERINE DEHYDRATASE"/>
    <property type="match status" value="1"/>
</dbReference>
<dbReference type="GeneID" id="84578184"/>
<dbReference type="InterPro" id="IPR005130">
    <property type="entry name" value="Ser_deHydtase-like_asu"/>
</dbReference>
<keyword evidence="7 11" id="KW-0408">Iron</keyword>
<keyword evidence="6 11" id="KW-0479">Metal-binding</keyword>